<dbReference type="NCBIfam" id="NF010738">
    <property type="entry name" value="PRK14140.1"/>
    <property type="match status" value="1"/>
</dbReference>
<dbReference type="GO" id="GO:0000774">
    <property type="term" value="F:adenyl-nucleotide exchange factor activity"/>
    <property type="evidence" value="ECO:0007669"/>
    <property type="project" value="InterPro"/>
</dbReference>
<evidence type="ECO:0000256" key="5">
    <source>
        <dbReference type="ARBA" id="ARBA00023016"/>
    </source>
</evidence>
<dbReference type="EMBL" id="PPQW01000072">
    <property type="protein sequence ID" value="PNZ66109.1"/>
    <property type="molecule type" value="Genomic_DNA"/>
</dbReference>
<feature type="compositionally biased region" description="Basic and acidic residues" evidence="13">
    <location>
        <begin position="73"/>
        <end position="84"/>
    </location>
</feature>
<gene>
    <name evidence="10" type="primary">grpE</name>
    <name evidence="14" type="ORF">CD158_09305</name>
</gene>
<dbReference type="CDD" id="cd00446">
    <property type="entry name" value="GrpE"/>
    <property type="match status" value="1"/>
</dbReference>
<dbReference type="HAMAP" id="MF_01151">
    <property type="entry name" value="GrpE"/>
    <property type="match status" value="1"/>
</dbReference>
<feature type="compositionally biased region" description="Acidic residues" evidence="13">
    <location>
        <begin position="45"/>
        <end position="72"/>
    </location>
</feature>
<dbReference type="Gene3D" id="2.30.22.10">
    <property type="entry name" value="Head domain of nucleotide exchange factor GrpE"/>
    <property type="match status" value="1"/>
</dbReference>
<dbReference type="GO" id="GO:0006457">
    <property type="term" value="P:protein folding"/>
    <property type="evidence" value="ECO:0007669"/>
    <property type="project" value="InterPro"/>
</dbReference>
<evidence type="ECO:0000256" key="12">
    <source>
        <dbReference type="RuleBase" id="RU004478"/>
    </source>
</evidence>
<dbReference type="PANTHER" id="PTHR21237:SF23">
    <property type="entry name" value="GRPE PROTEIN HOMOLOG, MITOCHONDRIAL"/>
    <property type="match status" value="1"/>
</dbReference>
<evidence type="ECO:0000256" key="13">
    <source>
        <dbReference type="SAM" id="MobiDB-lite"/>
    </source>
</evidence>
<evidence type="ECO:0000313" key="15">
    <source>
        <dbReference type="Proteomes" id="UP000242470"/>
    </source>
</evidence>
<keyword evidence="6 10" id="KW-0143">Chaperone</keyword>
<dbReference type="AlphaFoldDB" id="A0AAP8TSH6"/>
<evidence type="ECO:0000256" key="11">
    <source>
        <dbReference type="RuleBase" id="RU000639"/>
    </source>
</evidence>
<dbReference type="InterPro" id="IPR013805">
    <property type="entry name" value="GrpE_CC"/>
</dbReference>
<evidence type="ECO:0000313" key="14">
    <source>
        <dbReference type="EMBL" id="PNZ66109.1"/>
    </source>
</evidence>
<reference evidence="14 15" key="1">
    <citation type="submission" date="2017-08" db="EMBL/GenBank/DDBJ databases">
        <title>Draft genome sequences of 64 type strains of genus Staph aureus.</title>
        <authorList>
            <person name="Cole K."/>
            <person name="Golubchik T."/>
            <person name="Russell J."/>
            <person name="Foster D."/>
            <person name="Llewelyn M."/>
            <person name="Wilson D."/>
            <person name="Crook D."/>
            <person name="Paul J."/>
        </authorList>
    </citation>
    <scope>NUCLEOTIDE SEQUENCE [LARGE SCALE GENOMIC DNA]</scope>
    <source>
        <strain evidence="14 15">NCTC 12101</strain>
    </source>
</reference>
<dbReference type="Proteomes" id="UP000242470">
    <property type="component" value="Unassembled WGS sequence"/>
</dbReference>
<comment type="caution">
    <text evidence="14">The sequence shown here is derived from an EMBL/GenBank/DDBJ whole genome shotgun (WGS) entry which is preliminary data.</text>
</comment>
<accession>A0AAP8TSH6</accession>
<evidence type="ECO:0000256" key="8">
    <source>
        <dbReference type="ARBA" id="ARBA00072274"/>
    </source>
</evidence>
<dbReference type="PROSITE" id="PS01071">
    <property type="entry name" value="GRPE"/>
    <property type="match status" value="1"/>
</dbReference>
<dbReference type="SUPFAM" id="SSF58014">
    <property type="entry name" value="Coiled-coil domain of nucleotide exchange factor GrpE"/>
    <property type="match status" value="1"/>
</dbReference>
<dbReference type="SUPFAM" id="SSF51064">
    <property type="entry name" value="Head domain of nucleotide exchange factor GrpE"/>
    <property type="match status" value="1"/>
</dbReference>
<feature type="compositionally biased region" description="Acidic residues" evidence="13">
    <location>
        <begin position="15"/>
        <end position="26"/>
    </location>
</feature>
<dbReference type="GO" id="GO:0005737">
    <property type="term" value="C:cytoplasm"/>
    <property type="evidence" value="ECO:0007669"/>
    <property type="project" value="UniProtKB-SubCell"/>
</dbReference>
<dbReference type="InterPro" id="IPR009012">
    <property type="entry name" value="GrpE_head"/>
</dbReference>
<evidence type="ECO:0000256" key="2">
    <source>
        <dbReference type="ARBA" id="ARBA00009054"/>
    </source>
</evidence>
<evidence type="ECO:0000256" key="3">
    <source>
        <dbReference type="ARBA" id="ARBA00011738"/>
    </source>
</evidence>
<dbReference type="GO" id="GO:0051082">
    <property type="term" value="F:unfolded protein binding"/>
    <property type="evidence" value="ECO:0007669"/>
    <property type="project" value="TreeGrafter"/>
</dbReference>
<evidence type="ECO:0000256" key="9">
    <source>
        <dbReference type="ARBA" id="ARBA00076414"/>
    </source>
</evidence>
<proteinExistence type="inferred from homology"/>
<dbReference type="RefSeq" id="WP_059107261.1">
    <property type="nucleotide sequence ID" value="NZ_AP024589.1"/>
</dbReference>
<comment type="similarity">
    <text evidence="2 10 12">Belongs to the GrpE family.</text>
</comment>
<dbReference type="InterPro" id="IPR000740">
    <property type="entry name" value="GrpE"/>
</dbReference>
<dbReference type="FunFam" id="2.30.22.10:FF:000001">
    <property type="entry name" value="Protein GrpE"/>
    <property type="match status" value="1"/>
</dbReference>
<dbReference type="PANTHER" id="PTHR21237">
    <property type="entry name" value="GRPE PROTEIN"/>
    <property type="match status" value="1"/>
</dbReference>
<comment type="function">
    <text evidence="7 10 11">Participates actively in the response to hyperosmotic and heat shock by preventing the aggregation of stress-denatured proteins, in association with DnaK and GrpE. It is the nucleotide exchange factor for DnaK and may function as a thermosensor. Unfolded proteins bind initially to DnaJ; upon interaction with the DnaJ-bound protein, DnaK hydrolyzes its bound ATP, resulting in the formation of a stable complex. GrpE releases ADP from DnaK; ATP binding to DnaK triggers the release of the substrate protein, thus completing the reaction cycle. Several rounds of ATP-dependent interactions between DnaJ, DnaK and GrpE are required for fully efficient folding.</text>
</comment>
<evidence type="ECO:0000256" key="4">
    <source>
        <dbReference type="ARBA" id="ARBA00022490"/>
    </source>
</evidence>
<dbReference type="PRINTS" id="PR00773">
    <property type="entry name" value="GRPEPROTEIN"/>
</dbReference>
<comment type="subunit">
    <text evidence="3 10">Homodimer.</text>
</comment>
<dbReference type="GeneID" id="64982122"/>
<feature type="compositionally biased region" description="Low complexity" evidence="13">
    <location>
        <begin position="27"/>
        <end position="38"/>
    </location>
</feature>
<dbReference type="GO" id="GO:0051087">
    <property type="term" value="F:protein-folding chaperone binding"/>
    <property type="evidence" value="ECO:0007669"/>
    <property type="project" value="InterPro"/>
</dbReference>
<keyword evidence="4 10" id="KW-0963">Cytoplasm</keyword>
<organism evidence="14 15">
    <name type="scientific">Staphylococcus auricularis</name>
    <dbReference type="NCBI Taxonomy" id="29379"/>
    <lineage>
        <taxon>Bacteria</taxon>
        <taxon>Bacillati</taxon>
        <taxon>Bacillota</taxon>
        <taxon>Bacilli</taxon>
        <taxon>Bacillales</taxon>
        <taxon>Staphylococcaceae</taxon>
        <taxon>Staphylococcus</taxon>
    </lineage>
</organism>
<protein>
    <recommendedName>
        <fullName evidence="8 10">Protein GrpE</fullName>
    </recommendedName>
    <alternativeName>
        <fullName evidence="9 10">HSP-70 cofactor</fullName>
    </alternativeName>
</protein>
<name>A0AAP8TSH6_9STAP</name>
<evidence type="ECO:0000256" key="7">
    <source>
        <dbReference type="ARBA" id="ARBA00053401"/>
    </source>
</evidence>
<feature type="region of interest" description="Disordered" evidence="13">
    <location>
        <begin position="1"/>
        <end position="84"/>
    </location>
</feature>
<keyword evidence="5 10" id="KW-0346">Stress response</keyword>
<comment type="subcellular location">
    <subcellularLocation>
        <location evidence="1 10">Cytoplasm</location>
    </subcellularLocation>
</comment>
<sequence length="220" mass="25519">MAETNESVNNQTDEQQTEAESVEETEQTANTEEATTSEQTKDTEDTASETNEDNQNDDLQDENEQEDVDPKDEEIQQLKDEVKENEEKYLRLYAEFDNYKRRIQKENQTMKTYQAQSVLTDILPTIDNIERALQIEGDTEQFNSLQKGVQMVYDSLLKALKDNGLEVIETEGQQFDPNFHQAVMQDDNSEYESGQITQELQKGYKLKERVLRPSMVKVNQ</sequence>
<dbReference type="Pfam" id="PF01025">
    <property type="entry name" value="GrpE"/>
    <property type="match status" value="1"/>
</dbReference>
<evidence type="ECO:0000256" key="1">
    <source>
        <dbReference type="ARBA" id="ARBA00004496"/>
    </source>
</evidence>
<feature type="compositionally biased region" description="Polar residues" evidence="13">
    <location>
        <begin position="1"/>
        <end position="14"/>
    </location>
</feature>
<evidence type="ECO:0000256" key="10">
    <source>
        <dbReference type="HAMAP-Rule" id="MF_01151"/>
    </source>
</evidence>
<dbReference type="Gene3D" id="3.90.20.20">
    <property type="match status" value="1"/>
</dbReference>
<dbReference type="GO" id="GO:0042803">
    <property type="term" value="F:protein homodimerization activity"/>
    <property type="evidence" value="ECO:0007669"/>
    <property type="project" value="InterPro"/>
</dbReference>
<evidence type="ECO:0000256" key="6">
    <source>
        <dbReference type="ARBA" id="ARBA00023186"/>
    </source>
</evidence>